<comment type="subcellular location">
    <subcellularLocation>
        <location evidence="1">Golgi apparatus membrane</location>
        <topology evidence="1">Multi-pass membrane protein</topology>
    </subcellularLocation>
</comment>
<keyword evidence="6 9" id="KW-1133">Transmembrane helix</keyword>
<evidence type="ECO:0000256" key="1">
    <source>
        <dbReference type="ARBA" id="ARBA00004653"/>
    </source>
</evidence>
<dbReference type="PANTHER" id="PTHR12952">
    <property type="entry name" value="SYS1"/>
    <property type="match status" value="1"/>
</dbReference>
<dbReference type="GO" id="GO:0043001">
    <property type="term" value="P:Golgi to plasma membrane protein transport"/>
    <property type="evidence" value="ECO:0007669"/>
    <property type="project" value="TreeGrafter"/>
</dbReference>
<feature type="transmembrane region" description="Helical" evidence="9">
    <location>
        <begin position="62"/>
        <end position="85"/>
    </location>
</feature>
<dbReference type="Proteomes" id="UP000078348">
    <property type="component" value="Unassembled WGS sequence"/>
</dbReference>
<dbReference type="GO" id="GO:0034067">
    <property type="term" value="P:protein localization to Golgi apparatus"/>
    <property type="evidence" value="ECO:0007669"/>
    <property type="project" value="TreeGrafter"/>
</dbReference>
<evidence type="ECO:0000256" key="7">
    <source>
        <dbReference type="ARBA" id="ARBA00023034"/>
    </source>
</evidence>
<dbReference type="GO" id="GO:0005802">
    <property type="term" value="C:trans-Golgi network"/>
    <property type="evidence" value="ECO:0007669"/>
    <property type="project" value="TreeGrafter"/>
</dbReference>
<dbReference type="EMBL" id="LXWW01000065">
    <property type="protein sequence ID" value="OAO16721.1"/>
    <property type="molecule type" value="Genomic_DNA"/>
</dbReference>
<name>A0A196SK98_BLAHN</name>
<reference evidence="10 11" key="1">
    <citation type="submission" date="2016-05" db="EMBL/GenBank/DDBJ databases">
        <title>Nuclear genome of Blastocystis sp. subtype 1 NandII.</title>
        <authorList>
            <person name="Gentekaki E."/>
            <person name="Curtis B."/>
            <person name="Stairs C."/>
            <person name="Eme L."/>
            <person name="Herman E."/>
            <person name="Klimes V."/>
            <person name="Arias M.C."/>
            <person name="Elias M."/>
            <person name="Hilliou F."/>
            <person name="Klute M."/>
            <person name="Malik S.-B."/>
            <person name="Pightling A."/>
            <person name="Rachubinski R."/>
            <person name="Salas D."/>
            <person name="Schlacht A."/>
            <person name="Suga H."/>
            <person name="Archibald J."/>
            <person name="Ball S.G."/>
            <person name="Clark G."/>
            <person name="Dacks J."/>
            <person name="Van Der Giezen M."/>
            <person name="Tsaousis A."/>
            <person name="Roger A."/>
        </authorList>
    </citation>
    <scope>NUCLEOTIDE SEQUENCE [LARGE SCALE GENOMIC DNA]</scope>
    <source>
        <strain evidence="11">ATCC 50177 / NandII</strain>
    </source>
</reference>
<keyword evidence="8 9" id="KW-0472">Membrane</keyword>
<evidence type="ECO:0000256" key="5">
    <source>
        <dbReference type="ARBA" id="ARBA00022927"/>
    </source>
</evidence>
<dbReference type="Pfam" id="PF09801">
    <property type="entry name" value="SYS1"/>
    <property type="match status" value="1"/>
</dbReference>
<dbReference type="PANTHER" id="PTHR12952:SF0">
    <property type="entry name" value="PROTEIN SYS1 HOMOLOG"/>
    <property type="match status" value="1"/>
</dbReference>
<comment type="similarity">
    <text evidence="2">Belongs to the SYS1 family.</text>
</comment>
<dbReference type="GO" id="GO:0005829">
    <property type="term" value="C:cytosol"/>
    <property type="evidence" value="ECO:0007669"/>
    <property type="project" value="GOC"/>
</dbReference>
<evidence type="ECO:0000256" key="6">
    <source>
        <dbReference type="ARBA" id="ARBA00022989"/>
    </source>
</evidence>
<comment type="caution">
    <text evidence="10">The sequence shown here is derived from an EMBL/GenBank/DDBJ whole genome shotgun (WGS) entry which is preliminary data.</text>
</comment>
<evidence type="ECO:0000256" key="2">
    <source>
        <dbReference type="ARBA" id="ARBA00008160"/>
    </source>
</evidence>
<keyword evidence="7" id="KW-0333">Golgi apparatus</keyword>
<keyword evidence="5" id="KW-0653">Protein transport</keyword>
<proteinExistence type="inferred from homology"/>
<feature type="transmembrane region" description="Helical" evidence="9">
    <location>
        <begin position="12"/>
        <end position="42"/>
    </location>
</feature>
<protein>
    <submittedName>
        <fullName evidence="10">Integral membrane protein</fullName>
    </submittedName>
</protein>
<keyword evidence="11" id="KW-1185">Reference proteome</keyword>
<evidence type="ECO:0000313" key="11">
    <source>
        <dbReference type="Proteomes" id="UP000078348"/>
    </source>
</evidence>
<evidence type="ECO:0000256" key="8">
    <source>
        <dbReference type="ARBA" id="ARBA00023136"/>
    </source>
</evidence>
<dbReference type="GO" id="GO:0006895">
    <property type="term" value="P:Golgi to endosome transport"/>
    <property type="evidence" value="ECO:0007669"/>
    <property type="project" value="TreeGrafter"/>
</dbReference>
<keyword evidence="3" id="KW-0813">Transport</keyword>
<dbReference type="OrthoDB" id="542931at2759"/>
<sequence>MPLYGKERWDPLYIVTQIACIQCWFYFLWILVHCVAGAAFRMNYIPIMAVLFDPQMLSQHHSLLYLLVGEMVLVCTAMSVVVAVIVERSKKCWDYCTTIFFLHCFISAISHSFPTSLSWWLLNCSSLVYLTMLSERICLRREMEEIPVVDL</sequence>
<dbReference type="STRING" id="478820.A0A196SK98"/>
<keyword evidence="4 9" id="KW-0812">Transmembrane</keyword>
<dbReference type="InterPro" id="IPR019185">
    <property type="entry name" value="Integral_membrane_SYS1-rel"/>
</dbReference>
<gene>
    <name evidence="10" type="ORF">AV274_1562</name>
</gene>
<evidence type="ECO:0000256" key="3">
    <source>
        <dbReference type="ARBA" id="ARBA00022448"/>
    </source>
</evidence>
<dbReference type="AlphaFoldDB" id="A0A196SK98"/>
<evidence type="ECO:0000256" key="4">
    <source>
        <dbReference type="ARBA" id="ARBA00022692"/>
    </source>
</evidence>
<evidence type="ECO:0000313" key="10">
    <source>
        <dbReference type="EMBL" id="OAO16721.1"/>
    </source>
</evidence>
<feature type="transmembrane region" description="Helical" evidence="9">
    <location>
        <begin position="92"/>
        <end position="111"/>
    </location>
</feature>
<accession>A0A196SK98</accession>
<dbReference type="GO" id="GO:0000139">
    <property type="term" value="C:Golgi membrane"/>
    <property type="evidence" value="ECO:0007669"/>
    <property type="project" value="UniProtKB-SubCell"/>
</dbReference>
<evidence type="ECO:0000256" key="9">
    <source>
        <dbReference type="SAM" id="Phobius"/>
    </source>
</evidence>
<organism evidence="10 11">
    <name type="scientific">Blastocystis sp. subtype 1 (strain ATCC 50177 / NandII)</name>
    <dbReference type="NCBI Taxonomy" id="478820"/>
    <lineage>
        <taxon>Eukaryota</taxon>
        <taxon>Sar</taxon>
        <taxon>Stramenopiles</taxon>
        <taxon>Bigyra</taxon>
        <taxon>Opalozoa</taxon>
        <taxon>Opalinata</taxon>
        <taxon>Blastocystidae</taxon>
        <taxon>Blastocystis</taxon>
    </lineage>
</organism>